<dbReference type="AlphaFoldDB" id="A0A6G8PVI3"/>
<name>A0A6G8PVI3_9ACTN</name>
<organism evidence="1 2">
    <name type="scientific">Rubrobacter marinus</name>
    <dbReference type="NCBI Taxonomy" id="2653852"/>
    <lineage>
        <taxon>Bacteria</taxon>
        <taxon>Bacillati</taxon>
        <taxon>Actinomycetota</taxon>
        <taxon>Rubrobacteria</taxon>
        <taxon>Rubrobacterales</taxon>
        <taxon>Rubrobacteraceae</taxon>
        <taxon>Rubrobacter</taxon>
    </lineage>
</organism>
<reference evidence="1 2" key="1">
    <citation type="submission" date="2019-10" db="EMBL/GenBank/DDBJ databases">
        <title>Rubrobacter sp nov SCSIO 52915 isolated from a deep-sea sediment in the South China Sea.</title>
        <authorList>
            <person name="Chen R.W."/>
        </authorList>
    </citation>
    <scope>NUCLEOTIDE SEQUENCE [LARGE SCALE GENOMIC DNA]</scope>
    <source>
        <strain evidence="1 2">SCSIO 52915</strain>
    </source>
</reference>
<dbReference type="EMBL" id="CP045121">
    <property type="protein sequence ID" value="QIN78219.1"/>
    <property type="molecule type" value="Genomic_DNA"/>
</dbReference>
<dbReference type="Proteomes" id="UP000502706">
    <property type="component" value="Chromosome"/>
</dbReference>
<dbReference type="RefSeq" id="WP_166395896.1">
    <property type="nucleotide sequence ID" value="NZ_CP045121.1"/>
</dbReference>
<dbReference type="KEGG" id="rmar:GBA65_06515"/>
<keyword evidence="2" id="KW-1185">Reference proteome</keyword>
<evidence type="ECO:0000313" key="1">
    <source>
        <dbReference type="EMBL" id="QIN78219.1"/>
    </source>
</evidence>
<sequence>MADPDVTMKGILGVNDTAPPSEATGYYLDHVAIEVDMSEVQGLDRSLEGLPINVEGHFEVREDQNPDSPVRWVFKAHRAYQEVGGGGGGMSSAPPPST</sequence>
<proteinExistence type="predicted"/>
<protein>
    <submittedName>
        <fullName evidence="1">Uncharacterized protein</fullName>
    </submittedName>
</protein>
<evidence type="ECO:0000313" key="2">
    <source>
        <dbReference type="Proteomes" id="UP000502706"/>
    </source>
</evidence>
<accession>A0A6G8PVI3</accession>
<gene>
    <name evidence="1" type="ORF">GBA65_06515</name>
</gene>